<feature type="region of interest" description="Disordered" evidence="1">
    <location>
        <begin position="1"/>
        <end position="29"/>
    </location>
</feature>
<dbReference type="KEGG" id="ovi:T265_12379"/>
<dbReference type="AlphaFoldDB" id="A0A074YTP5"/>
<keyword evidence="3" id="KW-1185">Reference proteome</keyword>
<accession>A0A074YTP5</accession>
<evidence type="ECO:0000256" key="1">
    <source>
        <dbReference type="SAM" id="MobiDB-lite"/>
    </source>
</evidence>
<sequence length="67" mass="7401">MKKDSIIGIHDPADSRSVRASQNRPWKSAAVGATSPCKYSRDASSVLTCQTNRRPTTVRHMETADQQ</sequence>
<gene>
    <name evidence="2" type="ORF">T265_12379</name>
</gene>
<name>A0A074YTP5_OPIVI</name>
<protein>
    <submittedName>
        <fullName evidence="2">Uncharacterized protein</fullName>
    </submittedName>
</protein>
<dbReference type="CTD" id="20326547"/>
<evidence type="ECO:0000313" key="2">
    <source>
        <dbReference type="EMBL" id="KER18098.1"/>
    </source>
</evidence>
<dbReference type="Proteomes" id="UP000054324">
    <property type="component" value="Unassembled WGS sequence"/>
</dbReference>
<feature type="compositionally biased region" description="Basic and acidic residues" evidence="1">
    <location>
        <begin position="1"/>
        <end position="17"/>
    </location>
</feature>
<proteinExistence type="predicted"/>
<organism evidence="2 3">
    <name type="scientific">Opisthorchis viverrini</name>
    <name type="common">Southeast Asian liver fluke</name>
    <dbReference type="NCBI Taxonomy" id="6198"/>
    <lineage>
        <taxon>Eukaryota</taxon>
        <taxon>Metazoa</taxon>
        <taxon>Spiralia</taxon>
        <taxon>Lophotrochozoa</taxon>
        <taxon>Platyhelminthes</taxon>
        <taxon>Trematoda</taxon>
        <taxon>Digenea</taxon>
        <taxon>Opisthorchiida</taxon>
        <taxon>Opisthorchiata</taxon>
        <taxon>Opisthorchiidae</taxon>
        <taxon>Opisthorchis</taxon>
    </lineage>
</organism>
<dbReference type="GeneID" id="20326547"/>
<dbReference type="RefSeq" id="XP_009178155.1">
    <property type="nucleotide sequence ID" value="XM_009179891.1"/>
</dbReference>
<reference evidence="2 3" key="1">
    <citation type="submission" date="2013-11" db="EMBL/GenBank/DDBJ databases">
        <title>Opisthorchis viverrini - life in the bile duct.</title>
        <authorList>
            <person name="Young N.D."/>
            <person name="Nagarajan N."/>
            <person name="Lin S.J."/>
            <person name="Korhonen P.K."/>
            <person name="Jex A.R."/>
            <person name="Hall R.S."/>
            <person name="Safavi-Hemami H."/>
            <person name="Kaewkong W."/>
            <person name="Bertrand D."/>
            <person name="Gao S."/>
            <person name="Seet Q."/>
            <person name="Wongkham S."/>
            <person name="Teh B.T."/>
            <person name="Wongkham C."/>
            <person name="Intapan P.M."/>
            <person name="Maleewong W."/>
            <person name="Yang X."/>
            <person name="Hu M."/>
            <person name="Wang Z."/>
            <person name="Hofmann A."/>
            <person name="Sternberg P.W."/>
            <person name="Tan P."/>
            <person name="Wang J."/>
            <person name="Gasser R.B."/>
        </authorList>
    </citation>
    <scope>NUCLEOTIDE SEQUENCE [LARGE SCALE GENOMIC DNA]</scope>
</reference>
<dbReference type="EMBL" id="KL611428">
    <property type="protein sequence ID" value="KER18098.1"/>
    <property type="molecule type" value="Genomic_DNA"/>
</dbReference>
<evidence type="ECO:0000313" key="3">
    <source>
        <dbReference type="Proteomes" id="UP000054324"/>
    </source>
</evidence>